<gene>
    <name evidence="3" type="ORF">A9O67_10775</name>
</gene>
<dbReference type="InterPro" id="IPR013702">
    <property type="entry name" value="FIST_domain_N"/>
</dbReference>
<protein>
    <recommendedName>
        <fullName evidence="5">FIST N domain protein</fullName>
    </recommendedName>
</protein>
<reference evidence="3 4" key="1">
    <citation type="submission" date="2016-06" db="EMBL/GenBank/DDBJ databases">
        <title>Genome sequence of Tepidimonas fonticaldi PL17.</title>
        <authorList>
            <person name="Pinnaka A.K."/>
        </authorList>
    </citation>
    <scope>NUCLEOTIDE SEQUENCE [LARGE SCALE GENOMIC DNA]</scope>
    <source>
        <strain evidence="3 4">PL17</strain>
    </source>
</reference>
<dbReference type="Proteomes" id="UP000091969">
    <property type="component" value="Unassembled WGS sequence"/>
</dbReference>
<evidence type="ECO:0000259" key="2">
    <source>
        <dbReference type="SMART" id="SM01204"/>
    </source>
</evidence>
<dbReference type="Pfam" id="PF08495">
    <property type="entry name" value="FIST"/>
    <property type="match status" value="1"/>
</dbReference>
<sequence length="375" mass="38759">MLTEPLVAFTPDPAPAAVQRLAAEALAQGARGLIVWAADANGLAPADVDAWLAGLPVPVAGGVFPQLIHGGENHERGYVVVGWPSAFEVVHVDGLSGDDTDAAAALAQALPAPDGVAAVMVWVDGLAPRIAAALDAVYDQFGSDVTYFGGGAGSLSFQPHPCLFSREGLRADALQLVLLRERLALGVDHGWQPLAGPFVVTGGHGPVIESLDHRPAYEVYRAAVRGDAGRDPAPEGFFDVAKGYPFGLDKPDGRLVVRDPITIEGGGLRCVGDVPPYSLVHLLRGDPQALVQAAARGAQALAGTRGPVLVADCISRVLYLEQRFGEELAAIRAVIGARALAGVLTLGEVANGGDTCLEFYNKTIVLAALAADADA</sequence>
<dbReference type="OrthoDB" id="378730at2"/>
<dbReference type="InterPro" id="IPR019494">
    <property type="entry name" value="FIST_C"/>
</dbReference>
<name>A0A1A6DZD8_9BURK</name>
<dbReference type="EMBL" id="LZDH01000002">
    <property type="protein sequence ID" value="OBS32031.1"/>
    <property type="molecule type" value="Genomic_DNA"/>
</dbReference>
<feature type="domain" description="FIST C-domain" evidence="2">
    <location>
        <begin position="216"/>
        <end position="352"/>
    </location>
</feature>
<dbReference type="STRING" id="1101373.A9O67_10775"/>
<evidence type="ECO:0000313" key="3">
    <source>
        <dbReference type="EMBL" id="OBS32031.1"/>
    </source>
</evidence>
<organism evidence="3 4">
    <name type="scientific">Tepidimonas fonticaldi</name>
    <dbReference type="NCBI Taxonomy" id="1101373"/>
    <lineage>
        <taxon>Bacteria</taxon>
        <taxon>Pseudomonadati</taxon>
        <taxon>Pseudomonadota</taxon>
        <taxon>Betaproteobacteria</taxon>
        <taxon>Burkholderiales</taxon>
        <taxon>Tepidimonas</taxon>
    </lineage>
</organism>
<proteinExistence type="predicted"/>
<dbReference type="SMART" id="SM01204">
    <property type="entry name" value="FIST_C"/>
    <property type="match status" value="1"/>
</dbReference>
<accession>A0A1A6DZD8</accession>
<keyword evidence="4" id="KW-1185">Reference proteome</keyword>
<comment type="caution">
    <text evidence="3">The sequence shown here is derived from an EMBL/GenBank/DDBJ whole genome shotgun (WGS) entry which is preliminary data.</text>
</comment>
<dbReference type="PANTHER" id="PTHR40252:SF2">
    <property type="entry name" value="BLR0328 PROTEIN"/>
    <property type="match status" value="1"/>
</dbReference>
<dbReference type="PANTHER" id="PTHR40252">
    <property type="entry name" value="BLR0328 PROTEIN"/>
    <property type="match status" value="1"/>
</dbReference>
<feature type="domain" description="FIST" evidence="1">
    <location>
        <begin position="30"/>
        <end position="215"/>
    </location>
</feature>
<dbReference type="Pfam" id="PF10442">
    <property type="entry name" value="FIST_C"/>
    <property type="match status" value="1"/>
</dbReference>
<dbReference type="AlphaFoldDB" id="A0A1A6DZD8"/>
<dbReference type="RefSeq" id="WP_068606264.1">
    <property type="nucleotide sequence ID" value="NZ_LZDH01000002.1"/>
</dbReference>
<evidence type="ECO:0008006" key="5">
    <source>
        <dbReference type="Google" id="ProtNLM"/>
    </source>
</evidence>
<evidence type="ECO:0000313" key="4">
    <source>
        <dbReference type="Proteomes" id="UP000091969"/>
    </source>
</evidence>
<dbReference type="SMART" id="SM00897">
    <property type="entry name" value="FIST"/>
    <property type="match status" value="1"/>
</dbReference>
<evidence type="ECO:0000259" key="1">
    <source>
        <dbReference type="SMART" id="SM00897"/>
    </source>
</evidence>